<dbReference type="KEGG" id="rgl:CS053_06845"/>
<evidence type="ECO:0000313" key="5">
    <source>
        <dbReference type="Proteomes" id="UP000321807"/>
    </source>
</evidence>
<keyword evidence="2" id="KW-0012">Acyltransferase</keyword>
<dbReference type="Proteomes" id="UP000321807">
    <property type="component" value="Chromosome"/>
</dbReference>
<dbReference type="SUPFAM" id="SSF55729">
    <property type="entry name" value="Acyl-CoA N-acyltransferases (Nat)"/>
    <property type="match status" value="1"/>
</dbReference>
<evidence type="ECO:0000256" key="1">
    <source>
        <dbReference type="ARBA" id="ARBA00022679"/>
    </source>
</evidence>
<dbReference type="Gene3D" id="3.40.630.30">
    <property type="match status" value="1"/>
</dbReference>
<dbReference type="InterPro" id="IPR050832">
    <property type="entry name" value="Bact_Acetyltransf"/>
</dbReference>
<organism evidence="4 5">
    <name type="scientific">Rhodanobacter glycinis</name>
    <dbReference type="NCBI Taxonomy" id="582702"/>
    <lineage>
        <taxon>Bacteria</taxon>
        <taxon>Pseudomonadati</taxon>
        <taxon>Pseudomonadota</taxon>
        <taxon>Gammaproteobacteria</taxon>
        <taxon>Lysobacterales</taxon>
        <taxon>Rhodanobacteraceae</taxon>
        <taxon>Rhodanobacter</taxon>
    </lineage>
</organism>
<dbReference type="CDD" id="cd04301">
    <property type="entry name" value="NAT_SF"/>
    <property type="match status" value="1"/>
</dbReference>
<reference evidence="4 5" key="1">
    <citation type="submission" date="2019-08" db="EMBL/GenBank/DDBJ databases">
        <title>Complete genome sequence of Rhodanobacter glycinis strain T01E-68 isolated from tomato root.</title>
        <authorList>
            <person name="Weon H.-Y."/>
            <person name="Lee S.A."/>
        </authorList>
    </citation>
    <scope>NUCLEOTIDE SEQUENCE [LARGE SCALE GENOMIC DNA]</scope>
    <source>
        <strain evidence="4 5">T01E-68</strain>
    </source>
</reference>
<dbReference type="InterPro" id="IPR016181">
    <property type="entry name" value="Acyl_CoA_acyltransferase"/>
</dbReference>
<sequence length="170" mass="18046">MDLPGRETALHIEKATLEEASACFAIRREAILARCTGFYPQRDLAIWTSGAMSEAFARRVAEHFHVAVAGGQVVGTGMIDLATGKIDAVFVLPGYMGRGMGRAMMEHLQGLALGAGLGSIHLDSTLNAAAFYRSLGFEGEGQSIYESSLGVRLACVPMVKRLPVVPVPAP</sequence>
<proteinExistence type="predicted"/>
<name>A0A5B9DXM8_9GAMM</name>
<dbReference type="AlphaFoldDB" id="A0A5B9DXM8"/>
<accession>A0A5B9DXM8</accession>
<evidence type="ECO:0000259" key="3">
    <source>
        <dbReference type="PROSITE" id="PS51186"/>
    </source>
</evidence>
<evidence type="ECO:0000256" key="2">
    <source>
        <dbReference type="ARBA" id="ARBA00023315"/>
    </source>
</evidence>
<keyword evidence="1 4" id="KW-0808">Transferase</keyword>
<dbReference type="PANTHER" id="PTHR43877">
    <property type="entry name" value="AMINOALKYLPHOSPHONATE N-ACETYLTRANSFERASE-RELATED-RELATED"/>
    <property type="match status" value="1"/>
</dbReference>
<dbReference type="EMBL" id="CP042807">
    <property type="protein sequence ID" value="QEE24249.1"/>
    <property type="molecule type" value="Genomic_DNA"/>
</dbReference>
<dbReference type="GO" id="GO:0016747">
    <property type="term" value="F:acyltransferase activity, transferring groups other than amino-acyl groups"/>
    <property type="evidence" value="ECO:0007669"/>
    <property type="project" value="InterPro"/>
</dbReference>
<dbReference type="PANTHER" id="PTHR43877:SF2">
    <property type="entry name" value="AMINOALKYLPHOSPHONATE N-ACETYLTRANSFERASE-RELATED"/>
    <property type="match status" value="1"/>
</dbReference>
<evidence type="ECO:0000313" key="4">
    <source>
        <dbReference type="EMBL" id="QEE24249.1"/>
    </source>
</evidence>
<gene>
    <name evidence="4" type="ORF">CS053_06845</name>
</gene>
<dbReference type="InterPro" id="IPR000182">
    <property type="entry name" value="GNAT_dom"/>
</dbReference>
<dbReference type="PROSITE" id="PS51186">
    <property type="entry name" value="GNAT"/>
    <property type="match status" value="1"/>
</dbReference>
<dbReference type="Pfam" id="PF13508">
    <property type="entry name" value="Acetyltransf_7"/>
    <property type="match status" value="1"/>
</dbReference>
<feature type="domain" description="N-acetyltransferase" evidence="3">
    <location>
        <begin position="10"/>
        <end position="163"/>
    </location>
</feature>
<protein>
    <submittedName>
        <fullName evidence="4">GNAT family N-acetyltransferase</fullName>
    </submittedName>
</protein>